<accession>A0A081BIX4</accession>
<organism evidence="8 9">
    <name type="scientific">Secundilactobacillus oryzae JCM 18671</name>
    <dbReference type="NCBI Taxonomy" id="1291743"/>
    <lineage>
        <taxon>Bacteria</taxon>
        <taxon>Bacillati</taxon>
        <taxon>Bacillota</taxon>
        <taxon>Bacilli</taxon>
        <taxon>Lactobacillales</taxon>
        <taxon>Lactobacillaceae</taxon>
        <taxon>Secundilactobacillus</taxon>
    </lineage>
</organism>
<dbReference type="Pfam" id="PF00155">
    <property type="entry name" value="Aminotran_1_2"/>
    <property type="match status" value="1"/>
</dbReference>
<evidence type="ECO:0000313" key="9">
    <source>
        <dbReference type="Proteomes" id="UP000028700"/>
    </source>
</evidence>
<dbReference type="InterPro" id="IPR004839">
    <property type="entry name" value="Aminotransferase_I/II_large"/>
</dbReference>
<feature type="domain" description="Aminotransferase class I/classII large" evidence="7">
    <location>
        <begin position="40"/>
        <end position="383"/>
    </location>
</feature>
<dbReference type="InterPro" id="IPR004838">
    <property type="entry name" value="NHTrfase_class1_PyrdxlP-BS"/>
</dbReference>
<evidence type="ECO:0000256" key="1">
    <source>
        <dbReference type="ARBA" id="ARBA00001933"/>
    </source>
</evidence>
<evidence type="ECO:0000256" key="4">
    <source>
        <dbReference type="ARBA" id="ARBA00022679"/>
    </source>
</evidence>
<keyword evidence="5" id="KW-0663">Pyridoxal phosphate</keyword>
<dbReference type="PANTHER" id="PTHR46383">
    <property type="entry name" value="ASPARTATE AMINOTRANSFERASE"/>
    <property type="match status" value="1"/>
</dbReference>
<dbReference type="FunFam" id="3.40.640.10:FF:000033">
    <property type="entry name" value="Aspartate aminotransferase"/>
    <property type="match status" value="1"/>
</dbReference>
<dbReference type="Gene3D" id="3.40.640.10">
    <property type="entry name" value="Type I PLP-dependent aspartate aminotransferase-like (Major domain)"/>
    <property type="match status" value="1"/>
</dbReference>
<dbReference type="CDD" id="cd00609">
    <property type="entry name" value="AAT_like"/>
    <property type="match status" value="1"/>
</dbReference>
<dbReference type="Gene3D" id="3.90.1150.10">
    <property type="entry name" value="Aspartate Aminotransferase, domain 1"/>
    <property type="match status" value="1"/>
</dbReference>
<dbReference type="InterPro" id="IPR050596">
    <property type="entry name" value="AspAT/PAT-like"/>
</dbReference>
<dbReference type="STRING" id="1291743.LOSG293_160350"/>
<dbReference type="GO" id="GO:0030170">
    <property type="term" value="F:pyridoxal phosphate binding"/>
    <property type="evidence" value="ECO:0007669"/>
    <property type="project" value="InterPro"/>
</dbReference>
<dbReference type="InterPro" id="IPR015424">
    <property type="entry name" value="PyrdxlP-dep_Trfase"/>
</dbReference>
<dbReference type="AlphaFoldDB" id="A0A081BIX4"/>
<dbReference type="GO" id="GO:0006520">
    <property type="term" value="P:amino acid metabolic process"/>
    <property type="evidence" value="ECO:0007669"/>
    <property type="project" value="InterPro"/>
</dbReference>
<evidence type="ECO:0000256" key="6">
    <source>
        <dbReference type="RuleBase" id="RU000481"/>
    </source>
</evidence>
<dbReference type="PANTHER" id="PTHR46383:SF4">
    <property type="entry name" value="AMINOTRANSFERASE"/>
    <property type="match status" value="1"/>
</dbReference>
<keyword evidence="4 6" id="KW-0808">Transferase</keyword>
<dbReference type="EC" id="2.6.1.-" evidence="6"/>
<comment type="caution">
    <text evidence="8">The sequence shown here is derived from an EMBL/GenBank/DDBJ whole genome shotgun (WGS) entry which is preliminary data.</text>
</comment>
<sequence>MQQMPNLASELRPVVNQRLTEVEASGIRAFDQKISKIPGIVKLTIGEPDLNTPEHIKAAAVTSIVQNDSHYSAQRGTLALRNAISGYLERSQELTYDPETEIVVTVGATEALTATTFALLNPGDKVIVPTPTFALYFPIISLTGAIPVMVDTSADQFVLTPERLTEVLEREGDAVKAVLLNYPSNPTGVEYDVETVKGLAQVIREHHLYAISDEIYAELTYDFDHYSIAKEIPERTILVNGLSKSHAMTGYRIGYVAAPAEVVANITKMHAFMVTAPSNPAQAAAAEALANGDADPVEAKESYRRRRDFIRDALMAMGIETVAPQGAFYIFARIPAAYGQDDVKFAEELAAKALVGGTPGSAFGAGGEGYIRFSYAASDESLKLAMTRMSEFVGTEIGVH</sequence>
<proteinExistence type="inferred from homology"/>
<keyword evidence="9" id="KW-1185">Reference proteome</keyword>
<dbReference type="Proteomes" id="UP000028700">
    <property type="component" value="Unassembled WGS sequence"/>
</dbReference>
<reference evidence="8" key="1">
    <citation type="journal article" date="2014" name="Genome Announc.">
        <title>Draft Genome Sequence of Lactobacillus oryzae Strain SG293T.</title>
        <authorList>
            <person name="Tanizawa Y."/>
            <person name="Fujisawa T."/>
            <person name="Mochizuki T."/>
            <person name="Kaminuma E."/>
            <person name="Nakamura Y."/>
            <person name="Tohno M."/>
        </authorList>
    </citation>
    <scope>NUCLEOTIDE SEQUENCE [LARGE SCALE GENOMIC DNA]</scope>
    <source>
        <strain evidence="8">SG293</strain>
    </source>
</reference>
<comment type="cofactor">
    <cofactor evidence="1 6">
        <name>pyridoxal 5'-phosphate</name>
        <dbReference type="ChEBI" id="CHEBI:597326"/>
    </cofactor>
</comment>
<comment type="similarity">
    <text evidence="2 6">Belongs to the class-I pyridoxal-phosphate-dependent aminotransferase family.</text>
</comment>
<dbReference type="SUPFAM" id="SSF53383">
    <property type="entry name" value="PLP-dependent transferases"/>
    <property type="match status" value="1"/>
</dbReference>
<dbReference type="GO" id="GO:0008483">
    <property type="term" value="F:transaminase activity"/>
    <property type="evidence" value="ECO:0007669"/>
    <property type="project" value="UniProtKB-KW"/>
</dbReference>
<protein>
    <recommendedName>
        <fullName evidence="6">Aminotransferase</fullName>
        <ecNumber evidence="6">2.6.1.-</ecNumber>
    </recommendedName>
</protein>
<evidence type="ECO:0000313" key="8">
    <source>
        <dbReference type="EMBL" id="GAK47992.1"/>
    </source>
</evidence>
<dbReference type="PROSITE" id="PS00105">
    <property type="entry name" value="AA_TRANSFER_CLASS_1"/>
    <property type="match status" value="1"/>
</dbReference>
<evidence type="ECO:0000256" key="5">
    <source>
        <dbReference type="ARBA" id="ARBA00022898"/>
    </source>
</evidence>
<name>A0A081BIX4_9LACO</name>
<dbReference type="PRINTS" id="PR00753">
    <property type="entry name" value="ACCSYNTHASE"/>
</dbReference>
<evidence type="ECO:0000256" key="3">
    <source>
        <dbReference type="ARBA" id="ARBA00022576"/>
    </source>
</evidence>
<gene>
    <name evidence="8" type="ORF">LOSG293_160350</name>
</gene>
<dbReference type="EMBL" id="BBJM01000016">
    <property type="protein sequence ID" value="GAK47992.1"/>
    <property type="molecule type" value="Genomic_DNA"/>
</dbReference>
<dbReference type="eggNOG" id="COG0436">
    <property type="taxonomic scope" value="Bacteria"/>
</dbReference>
<dbReference type="InterPro" id="IPR015422">
    <property type="entry name" value="PyrdxlP-dep_Trfase_small"/>
</dbReference>
<dbReference type="InterPro" id="IPR015421">
    <property type="entry name" value="PyrdxlP-dep_Trfase_major"/>
</dbReference>
<evidence type="ECO:0000259" key="7">
    <source>
        <dbReference type="Pfam" id="PF00155"/>
    </source>
</evidence>
<keyword evidence="3 6" id="KW-0032">Aminotransferase</keyword>
<evidence type="ECO:0000256" key="2">
    <source>
        <dbReference type="ARBA" id="ARBA00007441"/>
    </source>
</evidence>